<reference evidence="2" key="1">
    <citation type="submission" date="2016-10" db="EMBL/GenBank/DDBJ databases">
        <authorList>
            <person name="Varghese N."/>
            <person name="Submissions S."/>
        </authorList>
    </citation>
    <scope>NUCLEOTIDE SEQUENCE [LARGE SCALE GENOMIC DNA]</scope>
    <source>
        <strain evidence="2">DSM 15282</strain>
    </source>
</reference>
<dbReference type="STRING" id="226506.SAMN04488519_104202"/>
<proteinExistence type="predicted"/>
<name>A0A1I5F3U1_9BACT</name>
<protein>
    <submittedName>
        <fullName evidence="1">Uncharacterized protein</fullName>
    </submittedName>
</protein>
<dbReference type="AlphaFoldDB" id="A0A1I5F3U1"/>
<evidence type="ECO:0000313" key="1">
    <source>
        <dbReference type="EMBL" id="SFO18397.1"/>
    </source>
</evidence>
<keyword evidence="2" id="KW-1185">Reference proteome</keyword>
<evidence type="ECO:0000313" key="2">
    <source>
        <dbReference type="Proteomes" id="UP000199564"/>
    </source>
</evidence>
<dbReference type="Proteomes" id="UP000199564">
    <property type="component" value="Unassembled WGS sequence"/>
</dbReference>
<gene>
    <name evidence="1" type="ORF">SAMN04488519_104202</name>
</gene>
<dbReference type="EMBL" id="FOVW01000004">
    <property type="protein sequence ID" value="SFO18397.1"/>
    <property type="molecule type" value="Genomic_DNA"/>
</dbReference>
<organism evidence="1 2">
    <name type="scientific">Algoriphagus ornithinivorans</name>
    <dbReference type="NCBI Taxonomy" id="226506"/>
    <lineage>
        <taxon>Bacteria</taxon>
        <taxon>Pseudomonadati</taxon>
        <taxon>Bacteroidota</taxon>
        <taxon>Cytophagia</taxon>
        <taxon>Cytophagales</taxon>
        <taxon>Cyclobacteriaceae</taxon>
        <taxon>Algoriphagus</taxon>
    </lineage>
</organism>
<sequence>MTSSLTIAADLTISSETHEIIVLSDSEEIGIAINGNGMPNLGISTWRLFKLLRSFPKTNIDQRIRIVYNQKEIYRSDKSLLRLSNVSALIRLLFSRSS</sequence>
<dbReference type="RefSeq" id="WP_091652581.1">
    <property type="nucleotide sequence ID" value="NZ_FOVW01000004.1"/>
</dbReference>
<accession>A0A1I5F3U1</accession>